<dbReference type="PANTHER" id="PTHR32552:SF68">
    <property type="entry name" value="FERRICHROME OUTER MEMBRANE TRANSPORTER_PHAGE RECEPTOR"/>
    <property type="match status" value="1"/>
</dbReference>
<dbReference type="PROSITE" id="PS52016">
    <property type="entry name" value="TONB_DEPENDENT_REC_3"/>
    <property type="match status" value="1"/>
</dbReference>
<dbReference type="InterPro" id="IPR036942">
    <property type="entry name" value="Beta-barrel_TonB_sf"/>
</dbReference>
<dbReference type="InterPro" id="IPR039426">
    <property type="entry name" value="TonB-dep_rcpt-like"/>
</dbReference>
<keyword evidence="9" id="KW-0406">Ion transport</keyword>
<feature type="domain" description="TonB-dependent receptor plug" evidence="18">
    <location>
        <begin position="136"/>
        <end position="233"/>
    </location>
</feature>
<evidence type="ECO:0000256" key="6">
    <source>
        <dbReference type="ARBA" id="ARBA00022692"/>
    </source>
</evidence>
<name>A0ABX0H982_9BACT</name>
<dbReference type="InterPro" id="IPR010105">
    <property type="entry name" value="TonB_sidphr_rcpt"/>
</dbReference>
<dbReference type="NCBIfam" id="TIGR01783">
    <property type="entry name" value="TonB-siderophor"/>
    <property type="match status" value="1"/>
</dbReference>
<feature type="domain" description="TonB-dependent receptor-like beta-barrel" evidence="17">
    <location>
        <begin position="308"/>
        <end position="789"/>
    </location>
</feature>
<evidence type="ECO:0000256" key="9">
    <source>
        <dbReference type="ARBA" id="ARBA00023065"/>
    </source>
</evidence>
<dbReference type="Proteomes" id="UP000649799">
    <property type="component" value="Unassembled WGS sequence"/>
</dbReference>
<comment type="similarity">
    <text evidence="2 14 15">Belongs to the TonB-dependent receptor family.</text>
</comment>
<gene>
    <name evidence="19" type="ORF">G9Q97_15330</name>
</gene>
<evidence type="ECO:0000256" key="15">
    <source>
        <dbReference type="RuleBase" id="RU003357"/>
    </source>
</evidence>
<evidence type="ECO:0000256" key="2">
    <source>
        <dbReference type="ARBA" id="ARBA00009810"/>
    </source>
</evidence>
<evidence type="ECO:0000256" key="5">
    <source>
        <dbReference type="ARBA" id="ARBA00022496"/>
    </source>
</evidence>
<evidence type="ECO:0000256" key="10">
    <source>
        <dbReference type="ARBA" id="ARBA00023077"/>
    </source>
</evidence>
<keyword evidence="4 14" id="KW-1134">Transmembrane beta strand</keyword>
<evidence type="ECO:0000256" key="7">
    <source>
        <dbReference type="ARBA" id="ARBA00022729"/>
    </source>
</evidence>
<dbReference type="Pfam" id="PF00593">
    <property type="entry name" value="TonB_dep_Rec_b-barrel"/>
    <property type="match status" value="1"/>
</dbReference>
<keyword evidence="10 15" id="KW-0798">TonB box</keyword>
<feature type="signal peptide" evidence="16">
    <location>
        <begin position="1"/>
        <end position="21"/>
    </location>
</feature>
<dbReference type="Pfam" id="PF13715">
    <property type="entry name" value="CarbopepD_reg_2"/>
    <property type="match status" value="1"/>
</dbReference>
<evidence type="ECO:0000256" key="11">
    <source>
        <dbReference type="ARBA" id="ARBA00023136"/>
    </source>
</evidence>
<evidence type="ECO:0000313" key="20">
    <source>
        <dbReference type="Proteomes" id="UP000649799"/>
    </source>
</evidence>
<dbReference type="SUPFAM" id="SSF49452">
    <property type="entry name" value="Starch-binding domain-like"/>
    <property type="match status" value="1"/>
</dbReference>
<accession>A0ABX0H982</accession>
<keyword evidence="6 14" id="KW-0812">Transmembrane</keyword>
<dbReference type="InterPro" id="IPR013784">
    <property type="entry name" value="Carb-bd-like_fold"/>
</dbReference>
<keyword evidence="13 14" id="KW-0998">Cell outer membrane</keyword>
<dbReference type="Gene3D" id="2.60.40.1120">
    <property type="entry name" value="Carboxypeptidase-like, regulatory domain"/>
    <property type="match status" value="1"/>
</dbReference>
<keyword evidence="3 14" id="KW-0813">Transport</keyword>
<comment type="caution">
    <text evidence="19">The sequence shown here is derived from an EMBL/GenBank/DDBJ whole genome shotgun (WGS) entry which is preliminary data.</text>
</comment>
<keyword evidence="8" id="KW-0408">Iron</keyword>
<dbReference type="CDD" id="cd01347">
    <property type="entry name" value="ligand_gated_channel"/>
    <property type="match status" value="1"/>
</dbReference>
<evidence type="ECO:0000256" key="4">
    <source>
        <dbReference type="ARBA" id="ARBA00022452"/>
    </source>
</evidence>
<dbReference type="SUPFAM" id="SSF56935">
    <property type="entry name" value="Porins"/>
    <property type="match status" value="1"/>
</dbReference>
<reference evidence="19 20" key="1">
    <citation type="submission" date="2020-03" db="EMBL/GenBank/DDBJ databases">
        <title>Cyclobacterium plantarum sp. nov., a marine bacterium isolated from a coastal-marine wetland.</title>
        <authorList>
            <person name="Sanchez-Porro C."/>
            <person name="Ventosa A."/>
            <person name="Amoozegar M."/>
        </authorList>
    </citation>
    <scope>NUCLEOTIDE SEQUENCE [LARGE SCALE GENOMIC DNA]</scope>
    <source>
        <strain evidence="19 20">GBPx2</strain>
    </source>
</reference>
<protein>
    <submittedName>
        <fullName evidence="19">TonB-dependent receptor</fullName>
    </submittedName>
</protein>
<keyword evidence="7 16" id="KW-0732">Signal</keyword>
<sequence>MKHILLLLSLFIFLTNHTLLAQTGTLTGVVTDYSGKPVEYATVVLEGTTQGDITDAAGSFTIENLKPHSYTLVFSSLGYEKQKMVVSVSAGRTTSLEVVLKESLFGLQTVEITGRREISYDNKETFSATKTASLIKDVPASINFVTKELMLDQVAFTVNDVVKNVAGVNQFSFYNDITIRGFRVQGQRNFGTLLNGMRTFTSFWKPQLIPHIERVEVIKGPASALFGNASPGGSINRVTKKPLAESRKSISTTVGSFNTLRTLADFTGTMTEDQKLLYRLNLGFENSDGFRDLQFSRNLVIAPSFAFLPTDNTSLNFDIVYQDSKGRLDRGQAAFGNRDLFSTPITTSLSAINDYLDETTINATLSLRHQFSERVSFNSTYQLSSYNEDLLEHRTSNRFASLGDGTFDETKVAMRVFIRKRSWNNNSINNYLNVDYDAGSVKNTLLAGHDYFRQEQLPGGSQLEARSYLLQNGTATNVYNPSNASNYVLDAAGNPVTNVAHFDLTSPIANGIRDMSKYIYNQVTYNQFMQESHGLYLQNQSEIGPLKVLLGLRQEYFTDYLNYSSPAEQVVDQQALLPRVGLVYSLHPSTNFYGTWVQGYQPQSAAAFVNPEAGGPFDPLTSEMMEIGTKSEWFNKRLSATLSLYQIVERGGLYNANDPNNPERLEQIGEELSRGIELNVSGNILPNWSIVAGYAFNDAKITEADIEGVIGRQKPNAPRNTANLWTKYIIETGSIKNLGIGFGYNYVSERFGSIVSASQPDIFPAYGIFDTALYYKFDKVQFQINVNNLFNETHWVGGYDVIRAFPGSPRNIMTTVSYTF</sequence>
<evidence type="ECO:0000256" key="16">
    <source>
        <dbReference type="SAM" id="SignalP"/>
    </source>
</evidence>
<keyword evidence="11 14" id="KW-0472">Membrane</keyword>
<organism evidence="19 20">
    <name type="scientific">Cyclobacterium plantarum</name>
    <dbReference type="NCBI Taxonomy" id="2716263"/>
    <lineage>
        <taxon>Bacteria</taxon>
        <taxon>Pseudomonadati</taxon>
        <taxon>Bacteroidota</taxon>
        <taxon>Cytophagia</taxon>
        <taxon>Cytophagales</taxon>
        <taxon>Cyclobacteriaceae</taxon>
        <taxon>Cyclobacterium</taxon>
    </lineage>
</organism>
<evidence type="ECO:0000256" key="13">
    <source>
        <dbReference type="ARBA" id="ARBA00023237"/>
    </source>
</evidence>
<keyword evidence="12 19" id="KW-0675">Receptor</keyword>
<dbReference type="Pfam" id="PF07715">
    <property type="entry name" value="Plug"/>
    <property type="match status" value="1"/>
</dbReference>
<dbReference type="Gene3D" id="2.40.170.20">
    <property type="entry name" value="TonB-dependent receptor, beta-barrel domain"/>
    <property type="match status" value="1"/>
</dbReference>
<dbReference type="EMBL" id="JAANYN010000006">
    <property type="protein sequence ID" value="NHE58182.1"/>
    <property type="molecule type" value="Genomic_DNA"/>
</dbReference>
<dbReference type="InterPro" id="IPR037066">
    <property type="entry name" value="Plug_dom_sf"/>
</dbReference>
<dbReference type="Gene3D" id="2.170.130.10">
    <property type="entry name" value="TonB-dependent receptor, plug domain"/>
    <property type="match status" value="1"/>
</dbReference>
<evidence type="ECO:0000256" key="14">
    <source>
        <dbReference type="PROSITE-ProRule" id="PRU01360"/>
    </source>
</evidence>
<dbReference type="InterPro" id="IPR012910">
    <property type="entry name" value="Plug_dom"/>
</dbReference>
<evidence type="ECO:0000259" key="18">
    <source>
        <dbReference type="Pfam" id="PF07715"/>
    </source>
</evidence>
<evidence type="ECO:0000256" key="1">
    <source>
        <dbReference type="ARBA" id="ARBA00004571"/>
    </source>
</evidence>
<comment type="subcellular location">
    <subcellularLocation>
        <location evidence="1 14">Cell outer membrane</location>
        <topology evidence="1 14">Multi-pass membrane protein</topology>
    </subcellularLocation>
</comment>
<evidence type="ECO:0000256" key="12">
    <source>
        <dbReference type="ARBA" id="ARBA00023170"/>
    </source>
</evidence>
<dbReference type="InterPro" id="IPR000531">
    <property type="entry name" value="Beta-barrel_TonB"/>
</dbReference>
<keyword evidence="20" id="KW-1185">Reference proteome</keyword>
<evidence type="ECO:0000313" key="19">
    <source>
        <dbReference type="EMBL" id="NHE58182.1"/>
    </source>
</evidence>
<keyword evidence="5" id="KW-0410">Iron transport</keyword>
<dbReference type="PANTHER" id="PTHR32552">
    <property type="entry name" value="FERRICHROME IRON RECEPTOR-RELATED"/>
    <property type="match status" value="1"/>
</dbReference>
<evidence type="ECO:0000256" key="8">
    <source>
        <dbReference type="ARBA" id="ARBA00023004"/>
    </source>
</evidence>
<evidence type="ECO:0000259" key="17">
    <source>
        <dbReference type="Pfam" id="PF00593"/>
    </source>
</evidence>
<evidence type="ECO:0000256" key="3">
    <source>
        <dbReference type="ARBA" id="ARBA00022448"/>
    </source>
</evidence>
<proteinExistence type="inferred from homology"/>
<feature type="chain" id="PRO_5045696232" evidence="16">
    <location>
        <begin position="22"/>
        <end position="820"/>
    </location>
</feature>